<dbReference type="RefSeq" id="WP_126461130.1">
    <property type="nucleotide sequence ID" value="NZ_AP018721.1"/>
</dbReference>
<dbReference type="InterPro" id="IPR019291">
    <property type="entry name" value="Host_attachment_protein"/>
</dbReference>
<dbReference type="EMBL" id="SLZY01000009">
    <property type="protein sequence ID" value="TCS71556.1"/>
    <property type="molecule type" value="Genomic_DNA"/>
</dbReference>
<feature type="region of interest" description="Disordered" evidence="1">
    <location>
        <begin position="33"/>
        <end position="70"/>
    </location>
</feature>
<evidence type="ECO:0000313" key="2">
    <source>
        <dbReference type="EMBL" id="TCS71556.1"/>
    </source>
</evidence>
<sequence length="146" mass="16053">MSTTWILVANASQAKLYANRGPNKGLELLKELDHPESREKASNLVSDRPGHNQGHGGGHGSYVPATDPKENEADRFALELAREMEEGRTSNAYDRLIIAASAPFLGLLNGRLSSQVKGKLAESIEKDYTRLPVKELSSHLESRIFL</sequence>
<accession>A0A4R3JX98</accession>
<dbReference type="OrthoDB" id="329419at2"/>
<proteinExistence type="predicted"/>
<reference evidence="2 3" key="1">
    <citation type="submission" date="2019-03" db="EMBL/GenBank/DDBJ databases">
        <title>Genomic Encyclopedia of Type Strains, Phase IV (KMG-IV): sequencing the most valuable type-strain genomes for metagenomic binning, comparative biology and taxonomic classification.</title>
        <authorList>
            <person name="Goeker M."/>
        </authorList>
    </citation>
    <scope>NUCLEOTIDE SEQUENCE [LARGE SCALE GENOMIC DNA]</scope>
    <source>
        <strain evidence="2 3">DSM 103923</strain>
    </source>
</reference>
<comment type="caution">
    <text evidence="2">The sequence shown here is derived from an EMBL/GenBank/DDBJ whole genome shotgun (WGS) entry which is preliminary data.</text>
</comment>
<protein>
    <submittedName>
        <fullName evidence="2">Protein required for attachment to host cells</fullName>
    </submittedName>
</protein>
<name>A0A4R3JX98_9PROT</name>
<evidence type="ECO:0000313" key="3">
    <source>
        <dbReference type="Proteomes" id="UP000295135"/>
    </source>
</evidence>
<organism evidence="2 3">
    <name type="scientific">Sulfuritortus calidifontis</name>
    <dbReference type="NCBI Taxonomy" id="1914471"/>
    <lineage>
        <taxon>Bacteria</taxon>
        <taxon>Pseudomonadati</taxon>
        <taxon>Pseudomonadota</taxon>
        <taxon>Betaproteobacteria</taxon>
        <taxon>Nitrosomonadales</taxon>
        <taxon>Thiobacillaceae</taxon>
        <taxon>Sulfuritortus</taxon>
    </lineage>
</organism>
<dbReference type="Proteomes" id="UP000295135">
    <property type="component" value="Unassembled WGS sequence"/>
</dbReference>
<evidence type="ECO:0000256" key="1">
    <source>
        <dbReference type="SAM" id="MobiDB-lite"/>
    </source>
</evidence>
<dbReference type="Pfam" id="PF10116">
    <property type="entry name" value="Host_attach"/>
    <property type="match status" value="1"/>
</dbReference>
<gene>
    <name evidence="2" type="ORF">EDC61_109102</name>
</gene>
<dbReference type="AlphaFoldDB" id="A0A4R3JX98"/>
<keyword evidence="3" id="KW-1185">Reference proteome</keyword>